<dbReference type="KEGG" id="lsf:I8J32_006940"/>
<reference evidence="2 3" key="1">
    <citation type="submission" date="2021-03" db="EMBL/GenBank/DDBJ databases">
        <title>Lysobacter sp. nov. isolated from soil of gangwondo yeongwol, south Korea.</title>
        <authorList>
            <person name="Kim K.R."/>
            <person name="Kim K.H."/>
            <person name="Jeon C.O."/>
        </authorList>
    </citation>
    <scope>NUCLEOTIDE SEQUENCE [LARGE SCALE GENOMIC DNA]</scope>
    <source>
        <strain evidence="2 3">R19</strain>
    </source>
</reference>
<gene>
    <name evidence="2" type="ORF">I8J32_006940</name>
</gene>
<keyword evidence="1" id="KW-0732">Signal</keyword>
<protein>
    <recommendedName>
        <fullName evidence="4">Lipoprotein</fullName>
    </recommendedName>
</protein>
<evidence type="ECO:0000313" key="2">
    <source>
        <dbReference type="EMBL" id="QSX79580.1"/>
    </source>
</evidence>
<feature type="signal peptide" evidence="1">
    <location>
        <begin position="1"/>
        <end position="27"/>
    </location>
</feature>
<dbReference type="Proteomes" id="UP000639274">
    <property type="component" value="Chromosome"/>
</dbReference>
<proteinExistence type="predicted"/>
<dbReference type="RefSeq" id="WP_200616306.1">
    <property type="nucleotide sequence ID" value="NZ_CP071518.1"/>
</dbReference>
<organism evidence="2 3">
    <name type="scientific">Agrilutibacter solisilvae</name>
    <dbReference type="NCBI Taxonomy" id="2763317"/>
    <lineage>
        <taxon>Bacteria</taxon>
        <taxon>Pseudomonadati</taxon>
        <taxon>Pseudomonadota</taxon>
        <taxon>Gammaproteobacteria</taxon>
        <taxon>Lysobacterales</taxon>
        <taxon>Lysobacteraceae</taxon>
        <taxon>Agrilutibacter</taxon>
    </lineage>
</organism>
<dbReference type="AlphaFoldDB" id="A0A974Y2U2"/>
<sequence length="94" mass="10047">MKLRRRQAAIFLALPFILAACGKSGFAHCVQVAEESDFTGKWLKADKVLADRTVRTEECAALDAASDDASGPRTGKVRWAECSAGPDCGEAGKF</sequence>
<dbReference type="PROSITE" id="PS51257">
    <property type="entry name" value="PROKAR_LIPOPROTEIN"/>
    <property type="match status" value="1"/>
</dbReference>
<evidence type="ECO:0000313" key="3">
    <source>
        <dbReference type="Proteomes" id="UP000639274"/>
    </source>
</evidence>
<keyword evidence="3" id="KW-1185">Reference proteome</keyword>
<evidence type="ECO:0008006" key="4">
    <source>
        <dbReference type="Google" id="ProtNLM"/>
    </source>
</evidence>
<dbReference type="EMBL" id="CP071518">
    <property type="protein sequence ID" value="QSX79580.1"/>
    <property type="molecule type" value="Genomic_DNA"/>
</dbReference>
<evidence type="ECO:0000256" key="1">
    <source>
        <dbReference type="SAM" id="SignalP"/>
    </source>
</evidence>
<accession>A0A974Y2U2</accession>
<feature type="chain" id="PRO_5037791798" description="Lipoprotein" evidence="1">
    <location>
        <begin position="28"/>
        <end position="94"/>
    </location>
</feature>
<name>A0A974Y2U2_9GAMM</name>